<dbReference type="Gene3D" id="3.40.50.10610">
    <property type="entry name" value="ABC-type transport auxiliary lipoprotein component"/>
    <property type="match status" value="1"/>
</dbReference>
<dbReference type="SUPFAM" id="SSF159594">
    <property type="entry name" value="XCC0632-like"/>
    <property type="match status" value="1"/>
</dbReference>
<evidence type="ECO:0000313" key="4">
    <source>
        <dbReference type="Proteomes" id="UP000706151"/>
    </source>
</evidence>
<sequence length="196" mass="20196">MKKAAVRIFSSLTLVVAATVSGCASPPSRFYTLTAAAQPDGAPPAPYAVVVDGVSVPATVDRPQLVVQKGPNRVAIDEFNRWAAPLGSSIARAVAENLVVVLGTPRVATGPLSASFDPAYHVAIDIQRFESAPGEASTLDAVWVVRGVTATPVSGRSSQREPVAGDGYEAIAAAHSRAIGKLSREIAAAIRAEAAR</sequence>
<proteinExistence type="predicted"/>
<reference evidence="3 4" key="1">
    <citation type="submission" date="2020-10" db="EMBL/GenBank/DDBJ databases">
        <title>Connecting structure to function with the recovery of over 1000 high-quality activated sludge metagenome-assembled genomes encoding full-length rRNA genes using long-read sequencing.</title>
        <authorList>
            <person name="Singleton C.M."/>
            <person name="Petriglieri F."/>
            <person name="Kristensen J.M."/>
            <person name="Kirkegaard R.H."/>
            <person name="Michaelsen T.Y."/>
            <person name="Andersen M.H."/>
            <person name="Karst S.M."/>
            <person name="Dueholm M.S."/>
            <person name="Nielsen P.H."/>
            <person name="Albertsen M."/>
        </authorList>
    </citation>
    <scope>NUCLEOTIDE SEQUENCE [LARGE SCALE GENOMIC DNA]</scope>
    <source>
        <strain evidence="3">Fred_18-Q3-R57-64_BAT3C.720</strain>
    </source>
</reference>
<evidence type="ECO:0000256" key="1">
    <source>
        <dbReference type="SAM" id="SignalP"/>
    </source>
</evidence>
<gene>
    <name evidence="3" type="ORF">IPK02_10120</name>
</gene>
<comment type="caution">
    <text evidence="3">The sequence shown here is derived from an EMBL/GenBank/DDBJ whole genome shotgun (WGS) entry which is preliminary data.</text>
</comment>
<accession>A0A935TDB2</accession>
<name>A0A935TDB2_9PROT</name>
<dbReference type="PROSITE" id="PS51257">
    <property type="entry name" value="PROKAR_LIPOPROTEIN"/>
    <property type="match status" value="1"/>
</dbReference>
<dbReference type="EMBL" id="JADJOT010000008">
    <property type="protein sequence ID" value="MBK7954277.1"/>
    <property type="molecule type" value="Genomic_DNA"/>
</dbReference>
<feature type="chain" id="PRO_5036820649" evidence="1">
    <location>
        <begin position="18"/>
        <end position="196"/>
    </location>
</feature>
<dbReference type="AlphaFoldDB" id="A0A935TDB2"/>
<organism evidence="3 4">
    <name type="scientific">Candidatus Accumulibacter affinis</name>
    <dbReference type="NCBI Taxonomy" id="2954384"/>
    <lineage>
        <taxon>Bacteria</taxon>
        <taxon>Pseudomonadati</taxon>
        <taxon>Pseudomonadota</taxon>
        <taxon>Betaproteobacteria</taxon>
        <taxon>Candidatus Accumulibacter</taxon>
    </lineage>
</organism>
<dbReference type="Pfam" id="PF03886">
    <property type="entry name" value="ABC_trans_aux"/>
    <property type="match status" value="1"/>
</dbReference>
<evidence type="ECO:0000259" key="2">
    <source>
        <dbReference type="Pfam" id="PF03886"/>
    </source>
</evidence>
<feature type="domain" description="ABC-type transport auxiliary lipoprotein component" evidence="2">
    <location>
        <begin position="31"/>
        <end position="187"/>
    </location>
</feature>
<keyword evidence="1" id="KW-0732">Signal</keyword>
<evidence type="ECO:0000313" key="3">
    <source>
        <dbReference type="EMBL" id="MBK7954277.1"/>
    </source>
</evidence>
<feature type="signal peptide" evidence="1">
    <location>
        <begin position="1"/>
        <end position="17"/>
    </location>
</feature>
<protein>
    <submittedName>
        <fullName evidence="3">Membrane integrity-associated transporter subunit PqiC</fullName>
    </submittedName>
</protein>
<dbReference type="Proteomes" id="UP000706151">
    <property type="component" value="Unassembled WGS sequence"/>
</dbReference>
<dbReference type="InterPro" id="IPR005586">
    <property type="entry name" value="ABC_trans_aux"/>
</dbReference>